<dbReference type="InterPro" id="IPR001261">
    <property type="entry name" value="ArgE/DapE_CS"/>
</dbReference>
<accession>A0A952FGP0</accession>
<keyword evidence="6" id="KW-0732">Signal</keyword>
<dbReference type="InterPro" id="IPR002933">
    <property type="entry name" value="Peptidase_M20"/>
</dbReference>
<comment type="caution">
    <text evidence="8">The sequence shown here is derived from an EMBL/GenBank/DDBJ whole genome shotgun (WGS) entry which is preliminary data.</text>
</comment>
<name>A0A952FGP0_9PROT</name>
<dbReference type="SUPFAM" id="SSF53187">
    <property type="entry name" value="Zn-dependent exopeptidases"/>
    <property type="match status" value="1"/>
</dbReference>
<dbReference type="Gene3D" id="3.30.70.360">
    <property type="match status" value="1"/>
</dbReference>
<reference evidence="8" key="1">
    <citation type="submission" date="2020-06" db="EMBL/GenBank/DDBJ databases">
        <title>Stable isotope informed genome-resolved metagenomics uncovers potential trophic interactions in rhizosphere soil.</title>
        <authorList>
            <person name="Starr E.P."/>
            <person name="Shi S."/>
            <person name="Blazewicz S.J."/>
            <person name="Koch B.J."/>
            <person name="Probst A.J."/>
            <person name="Hungate B.A."/>
            <person name="Pett-Ridge J."/>
            <person name="Firestone M.K."/>
            <person name="Banfield J.F."/>
        </authorList>
    </citation>
    <scope>NUCLEOTIDE SEQUENCE</scope>
    <source>
        <strain evidence="8">YM_69_17</strain>
    </source>
</reference>
<evidence type="ECO:0000256" key="1">
    <source>
        <dbReference type="ARBA" id="ARBA00006247"/>
    </source>
</evidence>
<evidence type="ECO:0000256" key="5">
    <source>
        <dbReference type="ARBA" id="ARBA00022833"/>
    </source>
</evidence>
<dbReference type="PANTHER" id="PTHR45962:SF1">
    <property type="entry name" value="N-FATTY-ACYL-AMINO ACID SYNTHASE_HYDROLASE PM20D1"/>
    <property type="match status" value="1"/>
</dbReference>
<dbReference type="GO" id="GO:0006508">
    <property type="term" value="P:proteolysis"/>
    <property type="evidence" value="ECO:0007669"/>
    <property type="project" value="UniProtKB-KW"/>
</dbReference>
<dbReference type="GO" id="GO:0008233">
    <property type="term" value="F:peptidase activity"/>
    <property type="evidence" value="ECO:0007669"/>
    <property type="project" value="UniProtKB-KW"/>
</dbReference>
<evidence type="ECO:0000256" key="6">
    <source>
        <dbReference type="SAM" id="SignalP"/>
    </source>
</evidence>
<keyword evidence="3" id="KW-0479">Metal-binding</keyword>
<feature type="domain" description="Peptidase M20 dimerisation" evidence="7">
    <location>
        <begin position="217"/>
        <end position="366"/>
    </location>
</feature>
<dbReference type="Gene3D" id="1.10.150.900">
    <property type="match status" value="1"/>
</dbReference>
<dbReference type="InterPro" id="IPR047177">
    <property type="entry name" value="Pept_M20A"/>
</dbReference>
<evidence type="ECO:0000256" key="3">
    <source>
        <dbReference type="ARBA" id="ARBA00022723"/>
    </source>
</evidence>
<dbReference type="PROSITE" id="PS00758">
    <property type="entry name" value="ARGE_DAPE_CPG2_1"/>
    <property type="match status" value="1"/>
</dbReference>
<protein>
    <submittedName>
        <fullName evidence="8">M20/M25/M40 family metallo-hydrolase</fullName>
    </submittedName>
</protein>
<dbReference type="SUPFAM" id="SSF55031">
    <property type="entry name" value="Bacterial exopeptidase dimerisation domain"/>
    <property type="match status" value="1"/>
</dbReference>
<dbReference type="Proteomes" id="UP000700706">
    <property type="component" value="Unassembled WGS sequence"/>
</dbReference>
<gene>
    <name evidence="8" type="ORF">JF625_05380</name>
</gene>
<dbReference type="Pfam" id="PF01546">
    <property type="entry name" value="Peptidase_M20"/>
    <property type="match status" value="1"/>
</dbReference>
<evidence type="ECO:0000256" key="2">
    <source>
        <dbReference type="ARBA" id="ARBA00022670"/>
    </source>
</evidence>
<evidence type="ECO:0000259" key="7">
    <source>
        <dbReference type="Pfam" id="PF07687"/>
    </source>
</evidence>
<evidence type="ECO:0000313" key="8">
    <source>
        <dbReference type="EMBL" id="MBW8724573.1"/>
    </source>
</evidence>
<dbReference type="Pfam" id="PF07687">
    <property type="entry name" value="M20_dimer"/>
    <property type="match status" value="1"/>
</dbReference>
<evidence type="ECO:0000313" key="9">
    <source>
        <dbReference type="Proteomes" id="UP000700706"/>
    </source>
</evidence>
<keyword evidence="5" id="KW-0862">Zinc</keyword>
<keyword evidence="4" id="KW-0378">Hydrolase</keyword>
<comment type="similarity">
    <text evidence="1">Belongs to the peptidase M20A family.</text>
</comment>
<proteinExistence type="inferred from homology"/>
<organism evidence="8 9">
    <name type="scientific">Inquilinus limosus</name>
    <dbReference type="NCBI Taxonomy" id="171674"/>
    <lineage>
        <taxon>Bacteria</taxon>
        <taxon>Pseudomonadati</taxon>
        <taxon>Pseudomonadota</taxon>
        <taxon>Alphaproteobacteria</taxon>
        <taxon>Rhodospirillales</taxon>
        <taxon>Rhodospirillaceae</taxon>
        <taxon>Inquilinus</taxon>
    </lineage>
</organism>
<dbReference type="GO" id="GO:0046872">
    <property type="term" value="F:metal ion binding"/>
    <property type="evidence" value="ECO:0007669"/>
    <property type="project" value="UniProtKB-KW"/>
</dbReference>
<keyword evidence="2" id="KW-0645">Protease</keyword>
<dbReference type="Gene3D" id="3.40.630.10">
    <property type="entry name" value="Zn peptidases"/>
    <property type="match status" value="1"/>
</dbReference>
<dbReference type="InterPro" id="IPR011650">
    <property type="entry name" value="Peptidase_M20_dimer"/>
</dbReference>
<dbReference type="AlphaFoldDB" id="A0A952FGP0"/>
<dbReference type="EMBL" id="JAEKLZ010000118">
    <property type="protein sequence ID" value="MBW8724573.1"/>
    <property type="molecule type" value="Genomic_DNA"/>
</dbReference>
<feature type="chain" id="PRO_5037308664" evidence="6">
    <location>
        <begin position="24"/>
        <end position="484"/>
    </location>
</feature>
<feature type="signal peptide" evidence="6">
    <location>
        <begin position="1"/>
        <end position="23"/>
    </location>
</feature>
<dbReference type="InterPro" id="IPR036264">
    <property type="entry name" value="Bact_exopeptidase_dim_dom"/>
</dbReference>
<dbReference type="PANTHER" id="PTHR45962">
    <property type="entry name" value="N-FATTY-ACYL-AMINO ACID SYNTHASE/HYDROLASE PM20D1"/>
    <property type="match status" value="1"/>
</dbReference>
<evidence type="ECO:0000256" key="4">
    <source>
        <dbReference type="ARBA" id="ARBA00022801"/>
    </source>
</evidence>
<sequence>MKRSLCLAAAALLGLAAFSAGHAADVQPGRAAALLQKLLTFDTSNPPGDTKALAEFLKSQFEPLGAEVEVIPTPKQPGPVHFIARLKGDGSKPPVLVAAHSDVVPVERSHWTVDPFAGVVKDGYVLGRGAMDFKGGLAVFATAVMMLAENKVPLDRDVIFLSEADEEAGDHGTDWLAENHWDRIDAEFALNEGGWIFQDKDGAARQVNVTTRDKIYLTLKLSATGTPTHSSRPALPKDSAIGRLSVALARLAASDTEPKLNDQTRGYFEALARSAGEPLAGRIRTLVEGKDAAARRQAGEEIVAAGDYPLLWHALMRDTVAVTMLEGGIKENVIPGSAAALVNMRLVPGSTLDDAIGEVRAIIQDPQIDISVPAYPSLDKAREAIAKRTAEAASSTDTELYRALAANAKSVWPKAEVVPALFEAGTDAVAWRAKGIPVYGIYPYPLDNETLLRMHGNDERIGIQALDQGTEWVYRTLVEVAGRK</sequence>